<keyword evidence="2" id="KW-1185">Reference proteome</keyword>
<reference evidence="1 2" key="1">
    <citation type="submission" date="2019-07" db="EMBL/GenBank/DDBJ databases">
        <title>Genomics analysis of Aphanomyces spp. identifies a new class of oomycete effector associated with host adaptation.</title>
        <authorList>
            <person name="Gaulin E."/>
        </authorList>
    </citation>
    <scope>NUCLEOTIDE SEQUENCE [LARGE SCALE GENOMIC DNA]</scope>
    <source>
        <strain evidence="1 2">ATCC 201684</strain>
    </source>
</reference>
<name>A0A6G0XJ33_9STRA</name>
<protein>
    <submittedName>
        <fullName evidence="1">Uncharacterized protein</fullName>
    </submittedName>
</protein>
<dbReference type="AlphaFoldDB" id="A0A6G0XJ33"/>
<evidence type="ECO:0000313" key="2">
    <source>
        <dbReference type="Proteomes" id="UP000481153"/>
    </source>
</evidence>
<comment type="caution">
    <text evidence="1">The sequence shown here is derived from an EMBL/GenBank/DDBJ whole genome shotgun (WGS) entry which is preliminary data.</text>
</comment>
<accession>A0A6G0XJ33</accession>
<evidence type="ECO:0000313" key="1">
    <source>
        <dbReference type="EMBL" id="KAF0740298.1"/>
    </source>
</evidence>
<dbReference type="Proteomes" id="UP000481153">
    <property type="component" value="Unassembled WGS sequence"/>
</dbReference>
<proteinExistence type="predicted"/>
<gene>
    <name evidence="1" type="ORF">Ae201684_004297</name>
</gene>
<dbReference type="EMBL" id="VJMJ01000053">
    <property type="protein sequence ID" value="KAF0740298.1"/>
    <property type="molecule type" value="Genomic_DNA"/>
</dbReference>
<sequence>MVARWRRRERLFPRRRTLWQDRSSRARSESTEQTSSAVLGSVMKRTLKTLRLTGGSDVACRQMSMPAPLLRKSESVFWFLSKFLDALDDDPVIFDRIQAGRTWIAAEQNRQQGHGAASRRKGGLIYAAEGNSP</sequence>
<organism evidence="1 2">
    <name type="scientific">Aphanomyces euteiches</name>
    <dbReference type="NCBI Taxonomy" id="100861"/>
    <lineage>
        <taxon>Eukaryota</taxon>
        <taxon>Sar</taxon>
        <taxon>Stramenopiles</taxon>
        <taxon>Oomycota</taxon>
        <taxon>Saprolegniomycetes</taxon>
        <taxon>Saprolegniales</taxon>
        <taxon>Verrucalvaceae</taxon>
        <taxon>Aphanomyces</taxon>
    </lineage>
</organism>